<reference evidence="1 2" key="1">
    <citation type="submission" date="2015-01" db="EMBL/GenBank/DDBJ databases">
        <title>Evolution of Trichinella species and genotypes.</title>
        <authorList>
            <person name="Korhonen P.K."/>
            <person name="Edoardo P."/>
            <person name="Giuseppe L.R."/>
            <person name="Gasser R.B."/>
        </authorList>
    </citation>
    <scope>NUCLEOTIDE SEQUENCE [LARGE SCALE GENOMIC DNA]</scope>
    <source>
        <strain evidence="1">ISS13</strain>
    </source>
</reference>
<proteinExistence type="predicted"/>
<protein>
    <submittedName>
        <fullName evidence="1">Uncharacterized protein</fullName>
    </submittedName>
</protein>
<evidence type="ECO:0000313" key="2">
    <source>
        <dbReference type="Proteomes" id="UP000054632"/>
    </source>
</evidence>
<comment type="caution">
    <text evidence="1">The sequence shown here is derived from an EMBL/GenBank/DDBJ whole genome shotgun (WGS) entry which is preliminary data.</text>
</comment>
<dbReference type="EMBL" id="JYDR01002179">
    <property type="protein sequence ID" value="KRY62509.1"/>
    <property type="molecule type" value="Genomic_DNA"/>
</dbReference>
<evidence type="ECO:0000313" key="1">
    <source>
        <dbReference type="EMBL" id="KRY62509.1"/>
    </source>
</evidence>
<dbReference type="Proteomes" id="UP000054632">
    <property type="component" value="Unassembled WGS sequence"/>
</dbReference>
<sequence>MKYFYFHVKEKHLQWNIKEENREQLFLLPILPSMNGDINGSIKAQKR</sequence>
<gene>
    <name evidence="1" type="ORF">T4A_8680</name>
</gene>
<accession>A0A0V1DLS6</accession>
<organism evidence="1 2">
    <name type="scientific">Trichinella pseudospiralis</name>
    <name type="common">Parasitic roundworm</name>
    <dbReference type="NCBI Taxonomy" id="6337"/>
    <lineage>
        <taxon>Eukaryota</taxon>
        <taxon>Metazoa</taxon>
        <taxon>Ecdysozoa</taxon>
        <taxon>Nematoda</taxon>
        <taxon>Enoplea</taxon>
        <taxon>Dorylaimia</taxon>
        <taxon>Trichinellida</taxon>
        <taxon>Trichinellidae</taxon>
        <taxon>Trichinella</taxon>
    </lineage>
</organism>
<dbReference type="AlphaFoldDB" id="A0A0V1DLS6"/>
<name>A0A0V1DLS6_TRIPS</name>